<dbReference type="PROSITE" id="PS52004">
    <property type="entry name" value="KS3_2"/>
    <property type="match status" value="1"/>
</dbReference>
<dbReference type="SMART" id="SM00826">
    <property type="entry name" value="PKS_DH"/>
    <property type="match status" value="1"/>
</dbReference>
<evidence type="ECO:0000313" key="10">
    <source>
        <dbReference type="EMBL" id="KAH7138738.1"/>
    </source>
</evidence>
<gene>
    <name evidence="10" type="ORF">B0J11DRAFT_500939</name>
</gene>
<dbReference type="Gene3D" id="3.10.129.110">
    <property type="entry name" value="Polyketide synthase dehydratase"/>
    <property type="match status" value="1"/>
</dbReference>
<organism evidence="10 11">
    <name type="scientific">Dendryphion nanum</name>
    <dbReference type="NCBI Taxonomy" id="256645"/>
    <lineage>
        <taxon>Eukaryota</taxon>
        <taxon>Fungi</taxon>
        <taxon>Dikarya</taxon>
        <taxon>Ascomycota</taxon>
        <taxon>Pezizomycotina</taxon>
        <taxon>Dothideomycetes</taxon>
        <taxon>Pleosporomycetidae</taxon>
        <taxon>Pleosporales</taxon>
        <taxon>Torulaceae</taxon>
        <taxon>Dendryphion</taxon>
    </lineage>
</organism>
<dbReference type="Gene3D" id="3.40.47.10">
    <property type="match status" value="2"/>
</dbReference>
<dbReference type="InterPro" id="IPR016039">
    <property type="entry name" value="Thiolase-like"/>
</dbReference>
<dbReference type="InterPro" id="IPR001227">
    <property type="entry name" value="Ac_transferase_dom_sf"/>
</dbReference>
<dbReference type="SUPFAM" id="SSF53901">
    <property type="entry name" value="Thiolase-like"/>
    <property type="match status" value="1"/>
</dbReference>
<evidence type="ECO:0000256" key="5">
    <source>
        <dbReference type="ARBA" id="ARBA00023268"/>
    </source>
</evidence>
<dbReference type="InterPro" id="IPR042104">
    <property type="entry name" value="PKS_dehydratase_sf"/>
</dbReference>
<dbReference type="SUPFAM" id="SSF52151">
    <property type="entry name" value="FabD/lysophospholipase-like"/>
    <property type="match status" value="1"/>
</dbReference>
<evidence type="ECO:0000259" key="9">
    <source>
        <dbReference type="PROSITE" id="PS52019"/>
    </source>
</evidence>
<dbReference type="InterPro" id="IPR032821">
    <property type="entry name" value="PKS_assoc"/>
</dbReference>
<dbReference type="EMBL" id="JAGMWT010000001">
    <property type="protein sequence ID" value="KAH7138738.1"/>
    <property type="molecule type" value="Genomic_DNA"/>
</dbReference>
<dbReference type="InterPro" id="IPR016036">
    <property type="entry name" value="Malonyl_transacylase_ACP-bd"/>
</dbReference>
<keyword evidence="11" id="KW-1185">Reference proteome</keyword>
<dbReference type="Pfam" id="PF02801">
    <property type="entry name" value="Ketoacyl-synt_C"/>
    <property type="match status" value="1"/>
</dbReference>
<dbReference type="PROSITE" id="PS52019">
    <property type="entry name" value="PKS_MFAS_DH"/>
    <property type="match status" value="1"/>
</dbReference>
<dbReference type="AlphaFoldDB" id="A0A9P9IWY9"/>
<dbReference type="InterPro" id="IPR014043">
    <property type="entry name" value="Acyl_transferase_dom"/>
</dbReference>
<dbReference type="InterPro" id="IPR020807">
    <property type="entry name" value="PKS_DH"/>
</dbReference>
<dbReference type="InterPro" id="IPR014030">
    <property type="entry name" value="Ketoacyl_synth_N"/>
</dbReference>
<keyword evidence="1" id="KW-0596">Phosphopantetheine</keyword>
<dbReference type="Proteomes" id="UP000700596">
    <property type="component" value="Unassembled WGS sequence"/>
</dbReference>
<dbReference type="PANTHER" id="PTHR43775">
    <property type="entry name" value="FATTY ACID SYNTHASE"/>
    <property type="match status" value="1"/>
</dbReference>
<dbReference type="PROSITE" id="PS00606">
    <property type="entry name" value="KS3_1"/>
    <property type="match status" value="1"/>
</dbReference>
<dbReference type="GO" id="GO:0006633">
    <property type="term" value="P:fatty acid biosynthetic process"/>
    <property type="evidence" value="ECO:0007669"/>
    <property type="project" value="InterPro"/>
</dbReference>
<keyword evidence="4" id="KW-0560">Oxidoreductase</keyword>
<dbReference type="Pfam" id="PF16197">
    <property type="entry name" value="KAsynt_C_assoc"/>
    <property type="match status" value="1"/>
</dbReference>
<dbReference type="Gene3D" id="3.40.366.10">
    <property type="entry name" value="Malonyl-Coenzyme A Acyl Carrier Protein, domain 2"/>
    <property type="match status" value="1"/>
</dbReference>
<dbReference type="InterPro" id="IPR018201">
    <property type="entry name" value="Ketoacyl_synth_AS"/>
</dbReference>
<proteinExistence type="predicted"/>
<dbReference type="Pfam" id="PF00109">
    <property type="entry name" value="ketoacyl-synt"/>
    <property type="match status" value="1"/>
</dbReference>
<evidence type="ECO:0000313" key="11">
    <source>
        <dbReference type="Proteomes" id="UP000700596"/>
    </source>
</evidence>
<dbReference type="GO" id="GO:0016491">
    <property type="term" value="F:oxidoreductase activity"/>
    <property type="evidence" value="ECO:0007669"/>
    <property type="project" value="UniProtKB-KW"/>
</dbReference>
<feature type="region of interest" description="Disordered" evidence="7">
    <location>
        <begin position="1"/>
        <end position="36"/>
    </location>
</feature>
<dbReference type="PANTHER" id="PTHR43775:SF29">
    <property type="entry name" value="ASPERFURANONE POLYKETIDE SYNTHASE AFOG-RELATED"/>
    <property type="match status" value="1"/>
</dbReference>
<dbReference type="SMART" id="SM00825">
    <property type="entry name" value="PKS_KS"/>
    <property type="match status" value="1"/>
</dbReference>
<reference evidence="10" key="1">
    <citation type="journal article" date="2021" name="Nat. Commun.">
        <title>Genetic determinants of endophytism in the Arabidopsis root mycobiome.</title>
        <authorList>
            <person name="Mesny F."/>
            <person name="Miyauchi S."/>
            <person name="Thiergart T."/>
            <person name="Pickel B."/>
            <person name="Atanasova L."/>
            <person name="Karlsson M."/>
            <person name="Huettel B."/>
            <person name="Barry K.W."/>
            <person name="Haridas S."/>
            <person name="Chen C."/>
            <person name="Bauer D."/>
            <person name="Andreopoulos W."/>
            <person name="Pangilinan J."/>
            <person name="LaButti K."/>
            <person name="Riley R."/>
            <person name="Lipzen A."/>
            <person name="Clum A."/>
            <person name="Drula E."/>
            <person name="Henrissat B."/>
            <person name="Kohler A."/>
            <person name="Grigoriev I.V."/>
            <person name="Martin F.M."/>
            <person name="Hacquard S."/>
        </authorList>
    </citation>
    <scope>NUCLEOTIDE SEQUENCE</scope>
    <source>
        <strain evidence="10">MPI-CAGE-CH-0243</strain>
    </source>
</reference>
<dbReference type="GO" id="GO:0004312">
    <property type="term" value="F:fatty acid synthase activity"/>
    <property type="evidence" value="ECO:0007669"/>
    <property type="project" value="TreeGrafter"/>
</dbReference>
<evidence type="ECO:0000256" key="6">
    <source>
        <dbReference type="PROSITE-ProRule" id="PRU01363"/>
    </source>
</evidence>
<evidence type="ECO:0000259" key="8">
    <source>
        <dbReference type="PROSITE" id="PS52004"/>
    </source>
</evidence>
<name>A0A9P9IWY9_9PLEO</name>
<feature type="domain" description="PKS/mFAS DH" evidence="9">
    <location>
        <begin position="921"/>
        <end position="1051"/>
    </location>
</feature>
<keyword evidence="2" id="KW-0597">Phosphoprotein</keyword>
<protein>
    <submittedName>
        <fullName evidence="10">Polyketide synthase</fullName>
    </submittedName>
</protein>
<dbReference type="CDD" id="cd00833">
    <property type="entry name" value="PKS"/>
    <property type="match status" value="1"/>
</dbReference>
<keyword evidence="3" id="KW-0808">Transferase</keyword>
<dbReference type="InterPro" id="IPR020841">
    <property type="entry name" value="PKS_Beta-ketoAc_synthase_dom"/>
</dbReference>
<dbReference type="InterPro" id="IPR014031">
    <property type="entry name" value="Ketoacyl_synth_C"/>
</dbReference>
<dbReference type="SMART" id="SM00827">
    <property type="entry name" value="PKS_AT"/>
    <property type="match status" value="1"/>
</dbReference>
<dbReference type="InterPro" id="IPR049900">
    <property type="entry name" value="PKS_mFAS_DH"/>
</dbReference>
<dbReference type="SUPFAM" id="SSF55048">
    <property type="entry name" value="Probable ACP-binding domain of malonyl-CoA ACP transacylase"/>
    <property type="match status" value="1"/>
</dbReference>
<dbReference type="InterPro" id="IPR050091">
    <property type="entry name" value="PKS_NRPS_Biosynth_Enz"/>
</dbReference>
<evidence type="ECO:0000256" key="4">
    <source>
        <dbReference type="ARBA" id="ARBA00023002"/>
    </source>
</evidence>
<dbReference type="Pfam" id="PF00698">
    <property type="entry name" value="Acyl_transf_1"/>
    <property type="match status" value="1"/>
</dbReference>
<evidence type="ECO:0000256" key="1">
    <source>
        <dbReference type="ARBA" id="ARBA00022450"/>
    </source>
</evidence>
<dbReference type="Gene3D" id="3.30.70.3290">
    <property type="match status" value="1"/>
</dbReference>
<dbReference type="Pfam" id="PF21089">
    <property type="entry name" value="PKS_DH_N"/>
    <property type="match status" value="1"/>
</dbReference>
<evidence type="ECO:0000256" key="3">
    <source>
        <dbReference type="ARBA" id="ARBA00022679"/>
    </source>
</evidence>
<keyword evidence="5" id="KW-0511">Multifunctional enzyme</keyword>
<dbReference type="InterPro" id="IPR016035">
    <property type="entry name" value="Acyl_Trfase/lysoPLipase"/>
</dbReference>
<evidence type="ECO:0000256" key="2">
    <source>
        <dbReference type="ARBA" id="ARBA00022553"/>
    </source>
</evidence>
<evidence type="ECO:0000256" key="7">
    <source>
        <dbReference type="SAM" id="MobiDB-lite"/>
    </source>
</evidence>
<dbReference type="InterPro" id="IPR049552">
    <property type="entry name" value="PKS_DH_N"/>
</dbReference>
<comment type="caution">
    <text evidence="6">Lacks conserved residue(s) required for the propagation of feature annotation.</text>
</comment>
<sequence length="1051" mass="116301">MMNESTGPSQSPKRDKQNWDGEIYGESSNSECENENHEQSVAIIGLAAKFPGDASDAEHFWETLLERRSALSKVPIERYNADAFDCPTKAHFIRENLGAFDAAFFTISPTEAENMDPQQRLFLETTYHVLENSGITLDQIKGSQTASWFYDLHGPSVVVDTACSSSLVALHQACQSLQSGDAEMGIVAGINILFDPAGTMNMDRLGFLSPDSKCYSFDHRANGYSRGEGVGAILIKPLSNALRDGNCIRAVIRATGSNQDGRTPGITQPSGSAQENLIRSTYFRAGLSMAKTRYFEAHGTGTAVGDPIEAKAIAGAFKEHHHQPLYVGAVKSNIGHLGGASGISGLIKTVLVLERGVIPANIWFERVNPQIDAEGWNLVFPTETTPWPTPGLRRASVNSFGFGGTNAHVIVDDAYHYLLSRGLTGRHTTKYQHMGSKNSHCNRNDSVRLNGSGEGVIQLLTLSAFDEAGIERLTSTLLKSHISRIGDVTSSYIEDVAYTINEKRTKLPWRSFCLATSKQSFTELKWSDPVRASISQSLCFVFTGQGAQWKQMGKPLLRFQIFDRAIEEADRFLASIDIYTDIDEAQYSQPLCTAVQIALVELLISWGVQPDVVVGHSSGEIAAAYCSRLISKETALRLSYYRGLAISQAMNEKSKKSSMMAVQLSADLVAPYLSPWNYSCEENDRITIAYYNSPHNITLSGTTDGLDALAVSLVQKGVLFKRLNIDVGYHSVYMFEAAAIYKNYPRSSLRVKAPEMGPRFVSTVTGGLGVSADIQTPDYWVSNLLDPVRFSDAISSVLSSKVSGKDRMERCGVDFIVEVGPHSALKSPIREILKSHNKDVVKYSSVLIKGHDSFQTTLDCMGKLHSFGHQVDLTSINFELARSRKPNILTDLPSYPFNHERRYWVESRIDQCFRFRTAGRHELLGAPVSDWNELQARWNNRLIKKDMIFLSDHKVNGIDVYPAAEMIVMAIEAIRQLLPTTSTVSGYRLKNVCIQSALALSVEVSGSQTQFTLRPSLDTGKEPFQSWSEFDICVFEDKHWRECCRGTIMVD</sequence>
<accession>A0A9P9IWY9</accession>
<feature type="compositionally biased region" description="Polar residues" evidence="7">
    <location>
        <begin position="1"/>
        <end position="11"/>
    </location>
</feature>
<dbReference type="GO" id="GO:0044550">
    <property type="term" value="P:secondary metabolite biosynthetic process"/>
    <property type="evidence" value="ECO:0007669"/>
    <property type="project" value="TreeGrafter"/>
</dbReference>
<comment type="caution">
    <text evidence="10">The sequence shown here is derived from an EMBL/GenBank/DDBJ whole genome shotgun (WGS) entry which is preliminary data.</text>
</comment>
<dbReference type="GO" id="GO:0004315">
    <property type="term" value="F:3-oxoacyl-[acyl-carrier-protein] synthase activity"/>
    <property type="evidence" value="ECO:0007669"/>
    <property type="project" value="InterPro"/>
</dbReference>
<dbReference type="OrthoDB" id="329835at2759"/>
<feature type="domain" description="Ketosynthase family 3 (KS3)" evidence="8">
    <location>
        <begin position="38"/>
        <end position="413"/>
    </location>
</feature>